<dbReference type="PROSITE" id="PS51786">
    <property type="entry name" value="LON_PROTEOLYTIC"/>
    <property type="match status" value="1"/>
</dbReference>
<dbReference type="SUPFAM" id="SSF54211">
    <property type="entry name" value="Ribosomal protein S5 domain 2-like"/>
    <property type="match status" value="1"/>
</dbReference>
<dbReference type="GO" id="GO:0004252">
    <property type="term" value="F:serine-type endopeptidase activity"/>
    <property type="evidence" value="ECO:0007669"/>
    <property type="project" value="InterPro"/>
</dbReference>
<dbReference type="InterPro" id="IPR020568">
    <property type="entry name" value="Ribosomal_Su5_D2-typ_SF"/>
</dbReference>
<dbReference type="Pfam" id="PF05362">
    <property type="entry name" value="Lon_C"/>
    <property type="match status" value="1"/>
</dbReference>
<comment type="caution">
    <text evidence="2">The sequence shown here is derived from an EMBL/GenBank/DDBJ whole genome shotgun (WGS) entry which is preliminary data.</text>
</comment>
<dbReference type="GO" id="GO:0004176">
    <property type="term" value="F:ATP-dependent peptidase activity"/>
    <property type="evidence" value="ECO:0007669"/>
    <property type="project" value="InterPro"/>
</dbReference>
<reference evidence="2" key="1">
    <citation type="submission" date="2013-12" db="EMBL/GenBank/DDBJ databases">
        <title>A Varibaculum cambriense genome reconstructed from a premature infant gut community with otherwise low bacterial novelty that shifts toward anaerobic metabolism during the third week of life.</title>
        <authorList>
            <person name="Brown C.T."/>
            <person name="Sharon I."/>
            <person name="Thomas B.C."/>
            <person name="Castelle C.J."/>
            <person name="Morowitz M.J."/>
            <person name="Banfield J.F."/>
        </authorList>
    </citation>
    <scope>NUCLEOTIDE SEQUENCE</scope>
</reference>
<accession>W1XER8</accession>
<dbReference type="InterPro" id="IPR027065">
    <property type="entry name" value="Lon_Prtase"/>
</dbReference>
<organism evidence="2">
    <name type="scientific">human gut metagenome</name>
    <dbReference type="NCBI Taxonomy" id="408170"/>
    <lineage>
        <taxon>unclassified sequences</taxon>
        <taxon>metagenomes</taxon>
        <taxon>organismal metagenomes</taxon>
    </lineage>
</organism>
<dbReference type="InterPro" id="IPR014721">
    <property type="entry name" value="Ribsml_uS5_D2-typ_fold_subgr"/>
</dbReference>
<name>W1XER8_9ZZZZ</name>
<keyword evidence="2" id="KW-0645">Protease</keyword>
<keyword evidence="2" id="KW-0378">Hydrolase</keyword>
<evidence type="ECO:0000313" key="2">
    <source>
        <dbReference type="EMBL" id="ETJ28842.1"/>
    </source>
</evidence>
<dbReference type="GO" id="GO:0005524">
    <property type="term" value="F:ATP binding"/>
    <property type="evidence" value="ECO:0007669"/>
    <property type="project" value="InterPro"/>
</dbReference>
<dbReference type="PRINTS" id="PR00830">
    <property type="entry name" value="ENDOLAPTASE"/>
</dbReference>
<dbReference type="GO" id="GO:0006508">
    <property type="term" value="P:proteolysis"/>
    <property type="evidence" value="ECO:0007669"/>
    <property type="project" value="UniProtKB-KW"/>
</dbReference>
<feature type="non-terminal residue" evidence="2">
    <location>
        <position position="57"/>
    </location>
</feature>
<protein>
    <submittedName>
        <fullName evidence="2">ATP-dependent protease La</fullName>
    </submittedName>
</protein>
<dbReference type="InterPro" id="IPR008269">
    <property type="entry name" value="Lon_proteolytic"/>
</dbReference>
<gene>
    <name evidence="2" type="ORF">Q604_UNBC16605G0001</name>
</gene>
<dbReference type="PANTHER" id="PTHR10046">
    <property type="entry name" value="ATP DEPENDENT LON PROTEASE FAMILY MEMBER"/>
    <property type="match status" value="1"/>
</dbReference>
<evidence type="ECO:0000259" key="1">
    <source>
        <dbReference type="PROSITE" id="PS51786"/>
    </source>
</evidence>
<dbReference type="EMBL" id="AZMM01016605">
    <property type="protein sequence ID" value="ETJ28842.1"/>
    <property type="molecule type" value="Genomic_DNA"/>
</dbReference>
<feature type="domain" description="Lon proteolytic" evidence="1">
    <location>
        <begin position="1"/>
        <end position="57"/>
    </location>
</feature>
<proteinExistence type="predicted"/>
<dbReference type="Gene3D" id="3.30.230.10">
    <property type="match status" value="1"/>
</dbReference>
<sequence length="57" mass="6125">MTLAMVSILTNRKVRSDIAMTGEITLRGRVLPIGGLKEKLLAALSHGIKEVLIPKGN</sequence>
<dbReference type="AlphaFoldDB" id="W1XER8"/>
<dbReference type="GO" id="GO:0030163">
    <property type="term" value="P:protein catabolic process"/>
    <property type="evidence" value="ECO:0007669"/>
    <property type="project" value="InterPro"/>
</dbReference>